<dbReference type="SUPFAM" id="SSF54593">
    <property type="entry name" value="Glyoxalase/Bleomycin resistance protein/Dihydroxybiphenyl dioxygenase"/>
    <property type="match status" value="1"/>
</dbReference>
<dbReference type="PROSITE" id="PS51819">
    <property type="entry name" value="VOC"/>
    <property type="match status" value="1"/>
</dbReference>
<proteinExistence type="predicted"/>
<keyword evidence="4" id="KW-1185">Reference proteome</keyword>
<dbReference type="InterPro" id="IPR004360">
    <property type="entry name" value="Glyas_Fos-R_dOase_dom"/>
</dbReference>
<dbReference type="InterPro" id="IPR029068">
    <property type="entry name" value="Glyas_Bleomycin-R_OHBP_Dase"/>
</dbReference>
<dbReference type="InterPro" id="IPR037523">
    <property type="entry name" value="VOC_core"/>
</dbReference>
<dbReference type="EMBL" id="RBAH01000021">
    <property type="protein sequence ID" value="RKN76017.1"/>
    <property type="molecule type" value="Genomic_DNA"/>
</dbReference>
<feature type="compositionally biased region" description="Low complexity" evidence="1">
    <location>
        <begin position="42"/>
        <end position="51"/>
    </location>
</feature>
<feature type="region of interest" description="Disordered" evidence="1">
    <location>
        <begin position="25"/>
        <end position="51"/>
    </location>
</feature>
<evidence type="ECO:0000313" key="3">
    <source>
        <dbReference type="EMBL" id="RKN76017.1"/>
    </source>
</evidence>
<evidence type="ECO:0000256" key="1">
    <source>
        <dbReference type="SAM" id="MobiDB-lite"/>
    </source>
</evidence>
<name>A0A3B0BVN4_9BACL</name>
<dbReference type="CDD" id="cd06587">
    <property type="entry name" value="VOC"/>
    <property type="match status" value="1"/>
</dbReference>
<dbReference type="Pfam" id="PF00903">
    <property type="entry name" value="Glyoxalase"/>
    <property type="match status" value="1"/>
</dbReference>
<evidence type="ECO:0000259" key="2">
    <source>
        <dbReference type="PROSITE" id="PS51819"/>
    </source>
</evidence>
<dbReference type="Gene3D" id="3.10.180.10">
    <property type="entry name" value="2,3-Dihydroxybiphenyl 1,2-Dioxygenase, domain 1"/>
    <property type="match status" value="1"/>
</dbReference>
<feature type="compositionally biased region" description="Gly residues" evidence="1">
    <location>
        <begin position="25"/>
        <end position="36"/>
    </location>
</feature>
<dbReference type="AlphaFoldDB" id="A0A3B0BVN4"/>
<reference evidence="3 4" key="1">
    <citation type="journal article" date="2007" name="Int. J. Syst. Evol. Microbiol.">
        <title>Paenibacillus ginsengarvi sp. nov., isolated from soil from ginseng cultivation.</title>
        <authorList>
            <person name="Yoon M.H."/>
            <person name="Ten L.N."/>
            <person name="Im W.T."/>
        </authorList>
    </citation>
    <scope>NUCLEOTIDE SEQUENCE [LARGE SCALE GENOMIC DNA]</scope>
    <source>
        <strain evidence="3 4">KCTC 13059</strain>
    </source>
</reference>
<feature type="domain" description="VOC" evidence="2">
    <location>
        <begin position="111"/>
        <end position="224"/>
    </location>
</feature>
<accession>A0A3B0BVN4</accession>
<organism evidence="3 4">
    <name type="scientific">Paenibacillus ginsengarvi</name>
    <dbReference type="NCBI Taxonomy" id="400777"/>
    <lineage>
        <taxon>Bacteria</taxon>
        <taxon>Bacillati</taxon>
        <taxon>Bacillota</taxon>
        <taxon>Bacilli</taxon>
        <taxon>Bacillales</taxon>
        <taxon>Paenibacillaceae</taxon>
        <taxon>Paenibacillus</taxon>
    </lineage>
</organism>
<gene>
    <name evidence="3" type="ORF">D7M11_24775</name>
</gene>
<comment type="caution">
    <text evidence="3">The sequence shown here is derived from an EMBL/GenBank/DDBJ whole genome shotgun (WGS) entry which is preliminary data.</text>
</comment>
<protein>
    <submittedName>
        <fullName evidence="3">VOC family protein</fullName>
    </submittedName>
</protein>
<dbReference type="Proteomes" id="UP000282311">
    <property type="component" value="Unassembled WGS sequence"/>
</dbReference>
<evidence type="ECO:0000313" key="4">
    <source>
        <dbReference type="Proteomes" id="UP000282311"/>
    </source>
</evidence>
<sequence length="578" mass="62680">MQAVPAPVRRRSYFAGPCGSGGPFAGAGLRGGAGGRGRARGSRSPSRTSSDGLLTETFFKKAVRHFAGGASTLPMAFDPKRTSLFVNREEYKMNETAAVSPEQVPHPITNRVGGVFMHVSNMERSVNWYHRLFAMPERSSVTDKVHALAMQGNHGFVLDQHGYDRKLAPKDRPLLMFDSPDVHAAYRFIQSIGIAPEWSIEEYPGMAFFTFRDPDGNLLMVCGKPGNREESGGEPGNALPGSAGVKVPVRYDGGGCELVVTPASYHASLTREGLELTGRAYTEDVYAAPLRIEANVRIESGCLRLLYGKHGCLTFNYGPSSANGTGEEFYVRHPAADKEIGFVGKGTIPSGEWVRLSWTIQERAMAVRVNGELFHEQEGYFGSLIGKAGIGCDNAKITVKSFVVEALNEEETLPRLTVTRNGAPVDELIPDASCYPLMTGDGLWLTHNEQWGNARTRNSYPVPFAAETVVRSDTNSVVLYGGTSARVKFHPDGSLSFLDPVTREEIWSEGAGAGAGALGGGFSSVRWVMEPGRTYVYVDGELRFEREGDYAACRFAFGIGADIGSAAVVRSFRIETMA</sequence>